<dbReference type="AlphaFoldDB" id="A0A1D3UW70"/>
<proteinExistence type="predicted"/>
<dbReference type="Pfam" id="PF07670">
    <property type="entry name" value="Gate"/>
    <property type="match status" value="1"/>
</dbReference>
<feature type="transmembrane region" description="Helical" evidence="1">
    <location>
        <begin position="23"/>
        <end position="44"/>
    </location>
</feature>
<evidence type="ECO:0000313" key="5">
    <source>
        <dbReference type="Proteomes" id="UP000182057"/>
    </source>
</evidence>
<sequence>METVGQRIGRCIRSAMPKACRTCFWLLKIILPVSLLVRLLQYSGILAQVSVFLEPAFSFIGLPGETAIIFLTSVFTPLYAPMTLIASMPLTVREVTLIALMCLVSHNLLVECAVQSKTGSSFTGMFVLRVGMSFVIAFAVHRIMPYEGYDTIVGSAADTGVCTSLTDVFVLWIKSSLSITLLFFVIVSALMILHYILEEFRLLKSLSTAMAPVMILFGLPRNCSFLWLVGNIVGLSYGSAIMMEQLEANKISHRDGNLLNYHLAISHSQLEDTLIFAAIGAPFLWVMLTRMVFALLVVWIKRLLTRLPRYHYADLPIKK</sequence>
<evidence type="ECO:0000313" key="6">
    <source>
        <dbReference type="Proteomes" id="UP000219259"/>
    </source>
</evidence>
<dbReference type="EMBL" id="FMMM01000078">
    <property type="protein sequence ID" value="SCQ24377.1"/>
    <property type="molecule type" value="Genomic_DNA"/>
</dbReference>
<keyword evidence="1" id="KW-1133">Transmembrane helix</keyword>
<dbReference type="OrthoDB" id="9779080at2"/>
<reference evidence="4 5" key="1">
    <citation type="submission" date="2016-09" db="EMBL/GenBank/DDBJ databases">
        <authorList>
            <person name="Capua I."/>
            <person name="De Benedictis P."/>
            <person name="Joannis T."/>
            <person name="Lombin L.H."/>
            <person name="Cattoli G."/>
        </authorList>
    </citation>
    <scope>NUCLEOTIDE SEQUENCE [LARGE SCALE GENOMIC DNA]</scope>
    <source>
        <strain evidence="4 5">UB20</strain>
    </source>
</reference>
<feature type="transmembrane region" description="Helical" evidence="1">
    <location>
        <begin position="179"/>
        <end position="197"/>
    </location>
</feature>
<dbReference type="InterPro" id="IPR011642">
    <property type="entry name" value="Gate_dom"/>
</dbReference>
<evidence type="ECO:0000313" key="4">
    <source>
        <dbReference type="EMBL" id="SCQ24377.1"/>
    </source>
</evidence>
<feature type="transmembrane region" description="Helical" evidence="1">
    <location>
        <begin position="122"/>
        <end position="140"/>
    </location>
</feature>
<evidence type="ECO:0000259" key="2">
    <source>
        <dbReference type="Pfam" id="PF07670"/>
    </source>
</evidence>
<keyword evidence="1" id="KW-0472">Membrane</keyword>
<evidence type="ECO:0000256" key="1">
    <source>
        <dbReference type="SAM" id="Phobius"/>
    </source>
</evidence>
<feature type="transmembrane region" description="Helical" evidence="1">
    <location>
        <begin position="56"/>
        <end position="80"/>
    </location>
</feature>
<evidence type="ECO:0000313" key="3">
    <source>
        <dbReference type="EMBL" id="PDP41843.1"/>
    </source>
</evidence>
<dbReference type="GeneID" id="34759770"/>
<organism evidence="4 5">
    <name type="scientific">Tannerella forsythia</name>
    <name type="common">Bacteroides forsythus</name>
    <dbReference type="NCBI Taxonomy" id="28112"/>
    <lineage>
        <taxon>Bacteria</taxon>
        <taxon>Pseudomonadati</taxon>
        <taxon>Bacteroidota</taxon>
        <taxon>Bacteroidia</taxon>
        <taxon>Bacteroidales</taxon>
        <taxon>Tannerellaceae</taxon>
        <taxon>Tannerella</taxon>
    </lineage>
</organism>
<dbReference type="EMBL" id="NSLJ01000058">
    <property type="protein sequence ID" value="PDP41843.1"/>
    <property type="molecule type" value="Genomic_DNA"/>
</dbReference>
<name>A0A1D3UW70_TANFO</name>
<dbReference type="RefSeq" id="WP_014226106.1">
    <property type="nucleotide sequence ID" value="NZ_CALHNL010000038.1"/>
</dbReference>
<dbReference type="Proteomes" id="UP000219259">
    <property type="component" value="Unassembled WGS sequence"/>
</dbReference>
<reference evidence="3 6" key="2">
    <citation type="submission" date="2017-09" db="EMBL/GenBank/DDBJ databases">
        <title>Phase variable restriction modification systems are present in the genome sequences of periodontal pathogens Prevotella intermedia, Tannerella forsythia and Porphyromonas gingivalis.</title>
        <authorList>
            <person name="Haigh R.D."/>
            <person name="Crawford L."/>
            <person name="Ralph J."/>
            <person name="Wanford J."/>
            <person name="Vartoukian S.R."/>
            <person name="Hijazib K."/>
            <person name="Wade W."/>
            <person name="Oggioni M.R."/>
        </authorList>
    </citation>
    <scope>NUCLEOTIDE SEQUENCE [LARGE SCALE GENOMIC DNA]</scope>
    <source>
        <strain evidence="3 6">WW11663</strain>
    </source>
</reference>
<feature type="transmembrane region" description="Helical" evidence="1">
    <location>
        <begin position="274"/>
        <end position="300"/>
    </location>
</feature>
<protein>
    <submittedName>
        <fullName evidence="3">Nucleoside recognition protein</fullName>
    </submittedName>
</protein>
<feature type="domain" description="Nucleoside transporter/FeoB GTPase Gate" evidence="2">
    <location>
        <begin position="24"/>
        <end position="103"/>
    </location>
</feature>
<gene>
    <name evidence="3" type="ORF">CLI86_13320</name>
    <name evidence="4" type="ORF">TFUB20_02468</name>
</gene>
<keyword evidence="1" id="KW-0812">Transmembrane</keyword>
<accession>A0A1D3UW70</accession>
<dbReference type="OMA" id="IFLVACH"/>
<dbReference type="Proteomes" id="UP000182057">
    <property type="component" value="Unassembled WGS sequence"/>
</dbReference>